<feature type="transmembrane region" description="Helical" evidence="1">
    <location>
        <begin position="14"/>
        <end position="40"/>
    </location>
</feature>
<evidence type="ECO:0000313" key="5">
    <source>
        <dbReference type="Proteomes" id="UP000297963"/>
    </source>
</evidence>
<reference evidence="2 4" key="1">
    <citation type="submission" date="2016-10" db="EMBL/GenBank/DDBJ databases">
        <authorList>
            <person name="Varghese N."/>
            <person name="Submissions S."/>
        </authorList>
    </citation>
    <scope>NUCLEOTIDE SEQUENCE [LARGE SCALE GENOMIC DNA]</scope>
    <source>
        <strain evidence="2 4">GMCC 1.11211</strain>
    </source>
</reference>
<keyword evidence="1" id="KW-1133">Transmembrane helix</keyword>
<organism evidence="3 5">
    <name type="scientific">Cryobacterium levicorallinum</name>
    <dbReference type="NCBI Taxonomy" id="995038"/>
    <lineage>
        <taxon>Bacteria</taxon>
        <taxon>Bacillati</taxon>
        <taxon>Actinomycetota</taxon>
        <taxon>Actinomycetes</taxon>
        <taxon>Micrococcales</taxon>
        <taxon>Microbacteriaceae</taxon>
        <taxon>Cryobacterium</taxon>
    </lineage>
</organism>
<keyword evidence="1" id="KW-0812">Transmembrane</keyword>
<proteinExistence type="predicted"/>
<dbReference type="AlphaFoldDB" id="A0A1I3EEA1"/>
<dbReference type="Proteomes" id="UP000297963">
    <property type="component" value="Unassembled WGS sequence"/>
</dbReference>
<dbReference type="EMBL" id="SOFE01000022">
    <property type="protein sequence ID" value="TFB83368.1"/>
    <property type="molecule type" value="Genomic_DNA"/>
</dbReference>
<accession>A0A1I3EEA1</accession>
<dbReference type="RefSeq" id="WP_092452951.1">
    <property type="nucleotide sequence ID" value="NZ_BKAC01000031.1"/>
</dbReference>
<evidence type="ECO:0008006" key="6">
    <source>
        <dbReference type="Google" id="ProtNLM"/>
    </source>
</evidence>
<protein>
    <recommendedName>
        <fullName evidence="6">Prepilin-type N-terminal cleavage/methylation domain-containing protein</fullName>
    </recommendedName>
</protein>
<dbReference type="STRING" id="995038.SAMN05216274_1258"/>
<evidence type="ECO:0000256" key="1">
    <source>
        <dbReference type="SAM" id="Phobius"/>
    </source>
</evidence>
<keyword evidence="1" id="KW-0472">Membrane</keyword>
<reference evidence="3 5" key="2">
    <citation type="submission" date="2019-03" db="EMBL/GenBank/DDBJ databases">
        <title>Genomics of glacier-inhabiting Cryobacterium strains.</title>
        <authorList>
            <person name="Liu Q."/>
            <person name="Xin Y.-H."/>
        </authorList>
    </citation>
    <scope>NUCLEOTIDE SEQUENCE [LARGE SCALE GENOMIC DNA]</scope>
    <source>
        <strain evidence="3 5">Hh34</strain>
    </source>
</reference>
<gene>
    <name evidence="3" type="ORF">E3O11_11045</name>
    <name evidence="2" type="ORF">SAMN05216274_1258</name>
</gene>
<keyword evidence="4" id="KW-1185">Reference proteome</keyword>
<comment type="caution">
    <text evidence="3">The sequence shown here is derived from an EMBL/GenBank/DDBJ whole genome shotgun (WGS) entry which is preliminary data.</text>
</comment>
<dbReference type="EMBL" id="FOPW01000025">
    <property type="protein sequence ID" value="SFH97285.1"/>
    <property type="molecule type" value="Genomic_DNA"/>
</dbReference>
<name>A0A1I3EEA1_9MICO</name>
<sequence>MSATLPADPETRNAGFGIVEVIVSMFLLSIMAMAFLSVLVQSQQLARTNALIATATQLLSADLDRARQSTVTCDPRPAADSRVEGEFTVTGVWAGVEGCGAGVPTTLSYTSKVQITGADKFLAQAVTLILVNG</sequence>
<evidence type="ECO:0000313" key="3">
    <source>
        <dbReference type="EMBL" id="TFB83368.1"/>
    </source>
</evidence>
<evidence type="ECO:0000313" key="4">
    <source>
        <dbReference type="Proteomes" id="UP000199681"/>
    </source>
</evidence>
<dbReference type="Proteomes" id="UP000199681">
    <property type="component" value="Unassembled WGS sequence"/>
</dbReference>
<evidence type="ECO:0000313" key="2">
    <source>
        <dbReference type="EMBL" id="SFH97285.1"/>
    </source>
</evidence>